<sequence length="101" mass="11874">MTSNVLPTQTNVINESRLGRPRPHNYQHYHESKIKTQPNAVIHVNIRLPNDKFTNRHEDLHWTSASNDKMHYYQDDAQKSRNNRISQQSSGNTLDSNYQED</sequence>
<dbReference type="EMBL" id="CAJNOL010002427">
    <property type="protein sequence ID" value="CAF1499459.1"/>
    <property type="molecule type" value="Genomic_DNA"/>
</dbReference>
<feature type="compositionally biased region" description="Polar residues" evidence="1">
    <location>
        <begin position="1"/>
        <end position="14"/>
    </location>
</feature>
<evidence type="ECO:0000256" key="1">
    <source>
        <dbReference type="SAM" id="MobiDB-lite"/>
    </source>
</evidence>
<gene>
    <name evidence="3" type="ORF">JXQ802_LOCUS40336</name>
    <name evidence="2" type="ORF">PYM288_LOCUS25809</name>
</gene>
<dbReference type="Proteomes" id="UP000663870">
    <property type="component" value="Unassembled WGS sequence"/>
</dbReference>
<organism evidence="3 4">
    <name type="scientific">Rotaria sordida</name>
    <dbReference type="NCBI Taxonomy" id="392033"/>
    <lineage>
        <taxon>Eukaryota</taxon>
        <taxon>Metazoa</taxon>
        <taxon>Spiralia</taxon>
        <taxon>Gnathifera</taxon>
        <taxon>Rotifera</taxon>
        <taxon>Eurotatoria</taxon>
        <taxon>Bdelloidea</taxon>
        <taxon>Philodinida</taxon>
        <taxon>Philodinidae</taxon>
        <taxon>Rotaria</taxon>
    </lineage>
</organism>
<evidence type="ECO:0000313" key="3">
    <source>
        <dbReference type="EMBL" id="CAF1499459.1"/>
    </source>
</evidence>
<comment type="caution">
    <text evidence="3">The sequence shown here is derived from an EMBL/GenBank/DDBJ whole genome shotgun (WGS) entry which is preliminary data.</text>
</comment>
<dbReference type="AlphaFoldDB" id="A0A815T433"/>
<keyword evidence="4" id="KW-1185">Reference proteome</keyword>
<name>A0A815T433_9BILA</name>
<evidence type="ECO:0000313" key="4">
    <source>
        <dbReference type="Proteomes" id="UP000663870"/>
    </source>
</evidence>
<dbReference type="EMBL" id="CAJNOH010001457">
    <property type="protein sequence ID" value="CAF1219713.1"/>
    <property type="molecule type" value="Genomic_DNA"/>
</dbReference>
<evidence type="ECO:0000313" key="2">
    <source>
        <dbReference type="EMBL" id="CAF1219713.1"/>
    </source>
</evidence>
<feature type="region of interest" description="Disordered" evidence="1">
    <location>
        <begin position="1"/>
        <end position="24"/>
    </location>
</feature>
<feature type="region of interest" description="Disordered" evidence="1">
    <location>
        <begin position="77"/>
        <end position="101"/>
    </location>
</feature>
<proteinExistence type="predicted"/>
<dbReference type="Proteomes" id="UP000663854">
    <property type="component" value="Unassembled WGS sequence"/>
</dbReference>
<protein>
    <submittedName>
        <fullName evidence="3">Uncharacterized protein</fullName>
    </submittedName>
</protein>
<accession>A0A815T433</accession>
<reference evidence="3" key="1">
    <citation type="submission" date="2021-02" db="EMBL/GenBank/DDBJ databases">
        <authorList>
            <person name="Nowell W R."/>
        </authorList>
    </citation>
    <scope>NUCLEOTIDE SEQUENCE</scope>
</reference>
<feature type="compositionally biased region" description="Polar residues" evidence="1">
    <location>
        <begin position="83"/>
        <end position="101"/>
    </location>
</feature>